<dbReference type="InterPro" id="IPR001461">
    <property type="entry name" value="Aspartic_peptidase_A1"/>
</dbReference>
<feature type="disulfide bond" evidence="2">
    <location>
        <begin position="335"/>
        <end position="375"/>
    </location>
</feature>
<dbReference type="Proteomes" id="UP000605846">
    <property type="component" value="Unassembled WGS sequence"/>
</dbReference>
<accession>A0A8H7ELV5</accession>
<dbReference type="Pfam" id="PF00026">
    <property type="entry name" value="Asp"/>
    <property type="match status" value="2"/>
</dbReference>
<organism evidence="5 6">
    <name type="scientific">Apophysomyces ossiformis</name>
    <dbReference type="NCBI Taxonomy" id="679940"/>
    <lineage>
        <taxon>Eukaryota</taxon>
        <taxon>Fungi</taxon>
        <taxon>Fungi incertae sedis</taxon>
        <taxon>Mucoromycota</taxon>
        <taxon>Mucoromycotina</taxon>
        <taxon>Mucoromycetes</taxon>
        <taxon>Mucorales</taxon>
        <taxon>Mucorineae</taxon>
        <taxon>Mucoraceae</taxon>
        <taxon>Apophysomyces</taxon>
    </lineage>
</organism>
<dbReference type="AlphaFoldDB" id="A0A8H7ELV5"/>
<dbReference type="OrthoDB" id="771136at2759"/>
<comment type="caution">
    <text evidence="5">The sequence shown here is derived from an EMBL/GenBank/DDBJ whole genome shotgun (WGS) entry which is preliminary data.</text>
</comment>
<feature type="signal peptide" evidence="3">
    <location>
        <begin position="1"/>
        <end position="18"/>
    </location>
</feature>
<dbReference type="InterPro" id="IPR021109">
    <property type="entry name" value="Peptidase_aspartic_dom_sf"/>
</dbReference>
<dbReference type="EMBL" id="JABAYA010000216">
    <property type="protein sequence ID" value="KAF7722056.1"/>
    <property type="molecule type" value="Genomic_DNA"/>
</dbReference>
<dbReference type="PRINTS" id="PR00792">
    <property type="entry name" value="PEPSIN"/>
</dbReference>
<feature type="domain" description="Peptidase A1" evidence="4">
    <location>
        <begin position="46"/>
        <end position="412"/>
    </location>
</feature>
<comment type="similarity">
    <text evidence="1">Belongs to the peptidase A1 family.</text>
</comment>
<keyword evidence="2" id="KW-1015">Disulfide bond</keyword>
<dbReference type="InterPro" id="IPR033121">
    <property type="entry name" value="PEPTIDASE_A1"/>
</dbReference>
<evidence type="ECO:0000313" key="5">
    <source>
        <dbReference type="EMBL" id="KAF7722056.1"/>
    </source>
</evidence>
<dbReference type="PANTHER" id="PTHR47966:SF75">
    <property type="entry name" value="ENDOPEPTIDASE (CTSD), PUTATIVE (AFU_ORTHOLOGUE AFUA_4G07040)-RELATED"/>
    <property type="match status" value="1"/>
</dbReference>
<feature type="chain" id="PRO_5034804869" evidence="3">
    <location>
        <begin position="19"/>
        <end position="431"/>
    </location>
</feature>
<protein>
    <submittedName>
        <fullName evidence="5">1,3-beta-glucanosyltransferase</fullName>
    </submittedName>
</protein>
<dbReference type="PROSITE" id="PS51767">
    <property type="entry name" value="PEPTIDASE_A1"/>
    <property type="match status" value="1"/>
</dbReference>
<sequence>MRSSTLFFIAFLTVSSWAEPLKIPLYRRSESGLAVAAGKQLENGILAGKVQIGEPPEDFTLAFDTTTGYSWVRGSQCKSENCLDRCTYYSRRSSTSKPTGRKFSVEYGDACVDTKVYLDTFRFANLTVRDMPFGGASRMSGFGHGFDGYLGLGRNVDFNLTKIHTSSSAGLAKRDMTLPDSAFVPNAYQQASGIDSAQFGMYTTTTSTDGFGQAAVQQQTTTSGGVGFVKRTINAIQPDEPVGGYLVIGGVDTSAIQGDVTYIDLARTGDSKNWDVCIRDANFDGELNLKQKKNALASISTSSSQIIMPREQADKFHDVFGGRYNHTSRGYRFVCCEAQKLPSLKLTLEDTIVELPSKYWVQKIADGEDGCCDTCTTRIARGNTDRDWVLGTAFTNAFYTTFDSEGERIGLALKKDNNDEGLRVYKKTAHH</sequence>
<dbReference type="CDD" id="cd05471">
    <property type="entry name" value="pepsin_like"/>
    <property type="match status" value="1"/>
</dbReference>
<evidence type="ECO:0000256" key="1">
    <source>
        <dbReference type="ARBA" id="ARBA00007447"/>
    </source>
</evidence>
<dbReference type="Gene3D" id="2.40.70.10">
    <property type="entry name" value="Acid Proteases"/>
    <property type="match status" value="2"/>
</dbReference>
<keyword evidence="5" id="KW-0808">Transferase</keyword>
<keyword evidence="6" id="KW-1185">Reference proteome</keyword>
<reference evidence="5" key="1">
    <citation type="submission" date="2020-01" db="EMBL/GenBank/DDBJ databases">
        <title>Genome Sequencing of Three Apophysomyces-Like Fungal Strains Confirms a Novel Fungal Genus in the Mucoromycota with divergent Burkholderia-like Endosymbiotic Bacteria.</title>
        <authorList>
            <person name="Stajich J.E."/>
            <person name="Macias A.M."/>
            <person name="Carter-House D."/>
            <person name="Lovett B."/>
            <person name="Kasson L.R."/>
            <person name="Berry K."/>
            <person name="Grigoriev I."/>
            <person name="Chang Y."/>
            <person name="Spatafora J."/>
            <person name="Kasson M.T."/>
        </authorList>
    </citation>
    <scope>NUCLEOTIDE SEQUENCE</scope>
    <source>
        <strain evidence="5">NRRL A-21654</strain>
    </source>
</reference>
<evidence type="ECO:0000313" key="6">
    <source>
        <dbReference type="Proteomes" id="UP000605846"/>
    </source>
</evidence>
<keyword evidence="3" id="KW-0732">Signal</keyword>
<dbReference type="InterPro" id="IPR034164">
    <property type="entry name" value="Pepsin-like_dom"/>
</dbReference>
<evidence type="ECO:0000259" key="4">
    <source>
        <dbReference type="PROSITE" id="PS51767"/>
    </source>
</evidence>
<dbReference type="SUPFAM" id="SSF50630">
    <property type="entry name" value="Acid proteases"/>
    <property type="match status" value="1"/>
</dbReference>
<proteinExistence type="inferred from homology"/>
<gene>
    <name evidence="5" type="primary">PGA5</name>
    <name evidence="5" type="ORF">EC973_003738</name>
</gene>
<dbReference type="GO" id="GO:0016740">
    <property type="term" value="F:transferase activity"/>
    <property type="evidence" value="ECO:0007669"/>
    <property type="project" value="UniProtKB-KW"/>
</dbReference>
<name>A0A8H7ELV5_9FUNG</name>
<dbReference type="GO" id="GO:0006508">
    <property type="term" value="P:proteolysis"/>
    <property type="evidence" value="ECO:0007669"/>
    <property type="project" value="InterPro"/>
</dbReference>
<dbReference type="GO" id="GO:0004190">
    <property type="term" value="F:aspartic-type endopeptidase activity"/>
    <property type="evidence" value="ECO:0007669"/>
    <property type="project" value="InterPro"/>
</dbReference>
<evidence type="ECO:0000256" key="3">
    <source>
        <dbReference type="SAM" id="SignalP"/>
    </source>
</evidence>
<dbReference type="PANTHER" id="PTHR47966">
    <property type="entry name" value="BETA-SITE APP-CLEAVING ENZYME, ISOFORM A-RELATED"/>
    <property type="match status" value="1"/>
</dbReference>
<evidence type="ECO:0000256" key="2">
    <source>
        <dbReference type="PIRSR" id="PIRSR601461-2"/>
    </source>
</evidence>